<dbReference type="InterPro" id="IPR006171">
    <property type="entry name" value="TOPRIM_dom"/>
</dbReference>
<proteinExistence type="predicted"/>
<name>A0ABX2G3B6_9BURK</name>
<dbReference type="InterPro" id="IPR034154">
    <property type="entry name" value="TOPRIM_DnaG/twinkle"/>
</dbReference>
<dbReference type="InterPro" id="IPR055570">
    <property type="entry name" value="DUF7146"/>
</dbReference>
<feature type="domain" description="Toprim" evidence="1">
    <location>
        <begin position="234"/>
        <end position="322"/>
    </location>
</feature>
<dbReference type="CDD" id="cd01029">
    <property type="entry name" value="TOPRIM_primases"/>
    <property type="match status" value="1"/>
</dbReference>
<dbReference type="Proteomes" id="UP001516061">
    <property type="component" value="Unassembled WGS sequence"/>
</dbReference>
<keyword evidence="4" id="KW-1185">Reference proteome</keyword>
<dbReference type="Pfam" id="PF23639">
    <property type="entry name" value="DUF7146"/>
    <property type="match status" value="1"/>
</dbReference>
<dbReference type="RefSeq" id="WP_173805537.1">
    <property type="nucleotide sequence ID" value="NZ_JABSNM010000009.1"/>
</dbReference>
<sequence>MNNRPKRSVWPLHCPKQTAASLHDTLRATFGAAPERDITPGEFIRFGGRNRPLWVRLFTDGRAAVFGDWRTGEHQTWSELGRPMDPAERAAARAWAEQQRRQREAEQRAAWAKNAADIALQWSRARPLVPGDPVTLYLKNRLGVALWPLPAALRYVPALPYFNEDGKEVGRFPAMLAAITSPAGELLALHRTYLSRDGRKADVPGPVKKLSRTCGPLGGAGIALWSEPDDRGVIGVAEGIETAMAAHYGGRMPVCAAYSAGNLAAWQWPAGARRLVIWSDHDEAGAEAAAKLRARAQRAGLAVLTKTPQQPGMDWCDVVQQRNTAAKTAATEHHKEGAR</sequence>
<dbReference type="EMBL" id="JABSNM010000009">
    <property type="protein sequence ID" value="NRT56515.1"/>
    <property type="molecule type" value="Genomic_DNA"/>
</dbReference>
<evidence type="ECO:0000259" key="2">
    <source>
        <dbReference type="Pfam" id="PF23639"/>
    </source>
</evidence>
<evidence type="ECO:0000313" key="4">
    <source>
        <dbReference type="Proteomes" id="UP001516061"/>
    </source>
</evidence>
<dbReference type="Pfam" id="PF13362">
    <property type="entry name" value="Toprim_3"/>
    <property type="match status" value="1"/>
</dbReference>
<reference evidence="3 4" key="1">
    <citation type="submission" date="2020-05" db="EMBL/GenBank/DDBJ databases">
        <title>Genomic Encyclopedia of Type Strains, Phase IV (KMG-V): Genome sequencing to study the core and pangenomes of soil and plant-associated prokaryotes.</title>
        <authorList>
            <person name="Whitman W."/>
        </authorList>
    </citation>
    <scope>NUCLEOTIDE SEQUENCE [LARGE SCALE GENOMIC DNA]</scope>
    <source>
        <strain evidence="3 4">C29</strain>
    </source>
</reference>
<protein>
    <submittedName>
        <fullName evidence="3">Phage/plasmid primase-like uncharacterized protein</fullName>
    </submittedName>
</protein>
<evidence type="ECO:0000313" key="3">
    <source>
        <dbReference type="EMBL" id="NRT56515.1"/>
    </source>
</evidence>
<accession>A0ABX2G3B6</accession>
<dbReference type="Gene3D" id="3.40.1360.10">
    <property type="match status" value="1"/>
</dbReference>
<evidence type="ECO:0000259" key="1">
    <source>
        <dbReference type="Pfam" id="PF13362"/>
    </source>
</evidence>
<comment type="caution">
    <text evidence="3">The sequence shown here is derived from an EMBL/GenBank/DDBJ whole genome shotgun (WGS) entry which is preliminary data.</text>
</comment>
<gene>
    <name evidence="3" type="ORF">HNQ01_002258</name>
</gene>
<feature type="domain" description="DUF7146" evidence="2">
    <location>
        <begin position="115"/>
        <end position="213"/>
    </location>
</feature>
<organism evidence="3 4">
    <name type="scientific">Sphaerotilus uruguayifluvii</name>
    <dbReference type="NCBI Taxonomy" id="2735897"/>
    <lineage>
        <taxon>Bacteria</taxon>
        <taxon>Pseudomonadati</taxon>
        <taxon>Pseudomonadota</taxon>
        <taxon>Betaproteobacteria</taxon>
        <taxon>Burkholderiales</taxon>
        <taxon>Sphaerotilaceae</taxon>
        <taxon>Sphaerotilus</taxon>
    </lineage>
</organism>